<dbReference type="HOGENOM" id="CLU_1127084_0_0_2"/>
<feature type="compositionally biased region" description="Basic and acidic residues" evidence="1">
    <location>
        <begin position="173"/>
        <end position="186"/>
    </location>
</feature>
<gene>
    <name evidence="3" type="ORF">MSLAZ_0173</name>
</gene>
<dbReference type="EMBL" id="CP009515">
    <property type="protein sequence ID" value="AKB73434.1"/>
    <property type="molecule type" value="Genomic_DNA"/>
</dbReference>
<keyword evidence="4" id="KW-1185">Reference proteome</keyword>
<proteinExistence type="predicted"/>
<dbReference type="PATRIC" id="fig|1434111.4.peg.211"/>
<feature type="transmembrane region" description="Helical" evidence="2">
    <location>
        <begin position="207"/>
        <end position="229"/>
    </location>
</feature>
<feature type="compositionally biased region" description="Polar residues" evidence="1">
    <location>
        <begin position="161"/>
        <end position="172"/>
    </location>
</feature>
<organism evidence="3 4">
    <name type="scientific">Methanosarcina lacustris Z-7289</name>
    <dbReference type="NCBI Taxonomy" id="1434111"/>
    <lineage>
        <taxon>Archaea</taxon>
        <taxon>Methanobacteriati</taxon>
        <taxon>Methanobacteriota</taxon>
        <taxon>Stenosarchaea group</taxon>
        <taxon>Methanomicrobia</taxon>
        <taxon>Methanosarcinales</taxon>
        <taxon>Methanosarcinaceae</taxon>
        <taxon>Methanosarcina</taxon>
    </lineage>
</organism>
<dbReference type="GeneID" id="24804845"/>
<evidence type="ECO:0000313" key="3">
    <source>
        <dbReference type="EMBL" id="AKB73434.1"/>
    </source>
</evidence>
<protein>
    <submittedName>
        <fullName evidence="3">Uncharacterized protein</fullName>
    </submittedName>
</protein>
<evidence type="ECO:0000256" key="1">
    <source>
        <dbReference type="SAM" id="MobiDB-lite"/>
    </source>
</evidence>
<evidence type="ECO:0000256" key="2">
    <source>
        <dbReference type="SAM" id="Phobius"/>
    </source>
</evidence>
<dbReference type="AlphaFoldDB" id="A0A0E3RYV7"/>
<reference evidence="3 4" key="1">
    <citation type="submission" date="2014-07" db="EMBL/GenBank/DDBJ databases">
        <title>Methanogenic archaea and the global carbon cycle.</title>
        <authorList>
            <person name="Henriksen J.R."/>
            <person name="Luke J."/>
            <person name="Reinhart S."/>
            <person name="Benedict M.N."/>
            <person name="Youngblut N.D."/>
            <person name="Metcalf M.E."/>
            <person name="Whitaker R.J."/>
            <person name="Metcalf W.W."/>
        </authorList>
    </citation>
    <scope>NUCLEOTIDE SEQUENCE [LARGE SCALE GENOMIC DNA]</scope>
    <source>
        <strain evidence="3 4">Z-7289</strain>
    </source>
</reference>
<dbReference type="KEGG" id="mls:MSLAZ_0173"/>
<keyword evidence="2" id="KW-1133">Transmembrane helix</keyword>
<keyword evidence="2" id="KW-0472">Membrane</keyword>
<feature type="region of interest" description="Disordered" evidence="1">
    <location>
        <begin position="133"/>
        <end position="202"/>
    </location>
</feature>
<dbReference type="OrthoDB" id="137762at2157"/>
<keyword evidence="2" id="KW-0812">Transmembrane</keyword>
<dbReference type="RefSeq" id="WP_048124241.1">
    <property type="nucleotide sequence ID" value="NZ_CP009515.1"/>
</dbReference>
<feature type="compositionally biased region" description="Low complexity" evidence="1">
    <location>
        <begin position="134"/>
        <end position="147"/>
    </location>
</feature>
<name>A0A0E3RYV7_9EURY</name>
<accession>A0A0E3RYV7</accession>
<sequence length="231" mass="24204">MIKYRKFGVLTLSLMILSVFAVLSVTALSEENNSIEDVPDLPLILHGGLNVDGAPASEGSEILAYYEGELIAKSTVGKEGKYSLNLNLTPENYTNLGEVEFYVNGNRTSFNIPASEIEAIINNTSGSIAEVDLEGSVSSAEGDSSSGNGDGTGEARVVKNDSASSENSTEAGNSKEDFAKGVKESSADMEEPVTQASDEGGEGAAKAGYSTFFTGLLFVTALFGAFLVIKR</sequence>
<evidence type="ECO:0000313" key="4">
    <source>
        <dbReference type="Proteomes" id="UP000033072"/>
    </source>
</evidence>
<dbReference type="Proteomes" id="UP000033072">
    <property type="component" value="Chromosome"/>
</dbReference>